<evidence type="ECO:0008006" key="5">
    <source>
        <dbReference type="Google" id="ProtNLM"/>
    </source>
</evidence>
<protein>
    <recommendedName>
        <fullName evidence="5">4-hydroxybenzoate polyprenyltransferase</fullName>
    </recommendedName>
</protein>
<keyword evidence="2" id="KW-0812">Transmembrane</keyword>
<evidence type="ECO:0000313" key="4">
    <source>
        <dbReference type="Proteomes" id="UP001501536"/>
    </source>
</evidence>
<evidence type="ECO:0000256" key="1">
    <source>
        <dbReference type="SAM" id="MobiDB-lite"/>
    </source>
</evidence>
<feature type="compositionally biased region" description="Basic and acidic residues" evidence="1">
    <location>
        <begin position="55"/>
        <end position="64"/>
    </location>
</feature>
<feature type="transmembrane region" description="Helical" evidence="2">
    <location>
        <begin position="26"/>
        <end position="47"/>
    </location>
</feature>
<keyword evidence="2" id="KW-1133">Transmembrane helix</keyword>
<name>A0ABP7CUE1_9MICC</name>
<sequence length="73" mass="7585">MLNQLIATGTVAAAAAEESGSTNLALLIGGGIMALFLVMLLITVSFANRGLGHSPHAEVADPHRQHPNKHGHH</sequence>
<evidence type="ECO:0000313" key="3">
    <source>
        <dbReference type="EMBL" id="GAA3694938.1"/>
    </source>
</evidence>
<keyword evidence="4" id="KW-1185">Reference proteome</keyword>
<dbReference type="Proteomes" id="UP001501536">
    <property type="component" value="Unassembled WGS sequence"/>
</dbReference>
<keyword evidence="2" id="KW-0472">Membrane</keyword>
<accession>A0ABP7CUE1</accession>
<feature type="region of interest" description="Disordered" evidence="1">
    <location>
        <begin position="53"/>
        <end position="73"/>
    </location>
</feature>
<dbReference type="RefSeq" id="WP_344879392.1">
    <property type="nucleotide sequence ID" value="NZ_BAABCJ010000001.1"/>
</dbReference>
<dbReference type="EMBL" id="BAABCJ010000001">
    <property type="protein sequence ID" value="GAA3694938.1"/>
    <property type="molecule type" value="Genomic_DNA"/>
</dbReference>
<organism evidence="3 4">
    <name type="scientific">Zhihengliuella alba</name>
    <dbReference type="NCBI Taxonomy" id="547018"/>
    <lineage>
        <taxon>Bacteria</taxon>
        <taxon>Bacillati</taxon>
        <taxon>Actinomycetota</taxon>
        <taxon>Actinomycetes</taxon>
        <taxon>Micrococcales</taxon>
        <taxon>Micrococcaceae</taxon>
        <taxon>Zhihengliuella</taxon>
    </lineage>
</organism>
<reference evidence="4" key="1">
    <citation type="journal article" date="2019" name="Int. J. Syst. Evol. Microbiol.">
        <title>The Global Catalogue of Microorganisms (GCM) 10K type strain sequencing project: providing services to taxonomists for standard genome sequencing and annotation.</title>
        <authorList>
            <consortium name="The Broad Institute Genomics Platform"/>
            <consortium name="The Broad Institute Genome Sequencing Center for Infectious Disease"/>
            <person name="Wu L."/>
            <person name="Ma J."/>
        </authorList>
    </citation>
    <scope>NUCLEOTIDE SEQUENCE [LARGE SCALE GENOMIC DNA]</scope>
    <source>
        <strain evidence="4">JCM 16961</strain>
    </source>
</reference>
<comment type="caution">
    <text evidence="3">The sequence shown here is derived from an EMBL/GenBank/DDBJ whole genome shotgun (WGS) entry which is preliminary data.</text>
</comment>
<gene>
    <name evidence="3" type="ORF">GCM10022377_04720</name>
</gene>
<evidence type="ECO:0000256" key="2">
    <source>
        <dbReference type="SAM" id="Phobius"/>
    </source>
</evidence>
<proteinExistence type="predicted"/>